<dbReference type="Proteomes" id="UP001213681">
    <property type="component" value="Unassembled WGS sequence"/>
</dbReference>
<dbReference type="AlphaFoldDB" id="A0AAD6G5X5"/>
<evidence type="ECO:0000313" key="2">
    <source>
        <dbReference type="EMBL" id="KAJ5459592.1"/>
    </source>
</evidence>
<gene>
    <name evidence="2" type="ORF">N7458_001144</name>
</gene>
<evidence type="ECO:0000256" key="1">
    <source>
        <dbReference type="SAM" id="MobiDB-lite"/>
    </source>
</evidence>
<dbReference type="EMBL" id="JAPVEA010000002">
    <property type="protein sequence ID" value="KAJ5459592.1"/>
    <property type="molecule type" value="Genomic_DNA"/>
</dbReference>
<dbReference type="RefSeq" id="XP_056768634.1">
    <property type="nucleotide sequence ID" value="XM_056904527.1"/>
</dbReference>
<dbReference type="PANTHER" id="PTHR40788">
    <property type="entry name" value="CLR5 DOMAIN-CONTAINING PROTEIN-RELATED"/>
    <property type="match status" value="1"/>
</dbReference>
<dbReference type="PANTHER" id="PTHR40788:SF1">
    <property type="entry name" value="IPA PROTEIN"/>
    <property type="match status" value="1"/>
</dbReference>
<name>A0AAD6G5X5_9EURO</name>
<evidence type="ECO:0000313" key="3">
    <source>
        <dbReference type="Proteomes" id="UP001213681"/>
    </source>
</evidence>
<feature type="region of interest" description="Disordered" evidence="1">
    <location>
        <begin position="542"/>
        <end position="601"/>
    </location>
</feature>
<comment type="caution">
    <text evidence="2">The sequence shown here is derived from an EMBL/GenBank/DDBJ whole genome shotgun (WGS) entry which is preliminary data.</text>
</comment>
<accession>A0AAD6G5X5</accession>
<protein>
    <submittedName>
        <fullName evidence="2">Uncharacterized protein</fullName>
    </submittedName>
</protein>
<dbReference type="GeneID" id="81594770"/>
<reference evidence="2" key="1">
    <citation type="submission" date="2022-12" db="EMBL/GenBank/DDBJ databases">
        <authorList>
            <person name="Petersen C."/>
        </authorList>
    </citation>
    <scope>NUCLEOTIDE SEQUENCE</scope>
    <source>
        <strain evidence="2">IBT 16125</strain>
    </source>
</reference>
<sequence>MNLEDLRRKDTFLDFLRNRVQFGPSAFFYIDKESWKIGVHANVLKVAYVADAGMLFTKKESYRGYGEIILSTDGDRATWLIDTQRALSVHEGLMTLEVQARVYKFLADCCLAILPQNPGALGKSSAKLVEKVGTPIQASQSGATGELQAPLGTSVAERIALGPYSRPGSLELNQLVNMLQARKSFAEHEVWLLREDPGHFAAKLAEYALHRPEQLLGSEEQRLEKQSDLKANPRLKTPEFWNSVLQSLIPDAFFGVVFWNDLHDSIVKLRDLLEEQQAAIDTTKDLPKPLEIGFSELWLKLVDSICEASVNLFTLVPTCPKLRHKFRVHLGADTQQPLFREADQLAHPSNADCRELLQYLVGRILHPHLRHYQMTPILAEEMARYMENNPAKAKYLTSFCMEQISDILLLADCWNRISLFHPWATAFMSTAGKRVQEVGHPAQALTRLRTQLQADLMSEDWNPFSGHFYQEQLSIIWPGGQPSREYTVRRQTSEKLLDKFWEKVDSIVQPVVDQVPSSAKGSLRAPSPGTLARANWVAVAPEPAPATHVSERSWDTTEIATKPRPGPSARKPKKEKTRGTADPSRAVSEKQGAARQAAPAPEQVKFLVKKEDFEVFSALFRIPEEEPVKELSWRKLVQAMGRLGFSIEKNWGSMWVFTPPANLGGHAVTFHDPHPKNAQPLRLVRVMGKRLTRIFNWDGSMFELDE</sequence>
<proteinExistence type="predicted"/>
<reference evidence="2" key="2">
    <citation type="journal article" date="2023" name="IMA Fungus">
        <title>Comparative genomic study of the Penicillium genus elucidates a diverse pangenome and 15 lateral gene transfer events.</title>
        <authorList>
            <person name="Petersen C."/>
            <person name="Sorensen T."/>
            <person name="Nielsen M.R."/>
            <person name="Sondergaard T.E."/>
            <person name="Sorensen J.L."/>
            <person name="Fitzpatrick D.A."/>
            <person name="Frisvad J.C."/>
            <person name="Nielsen K.L."/>
        </authorList>
    </citation>
    <scope>NUCLEOTIDE SEQUENCE</scope>
    <source>
        <strain evidence="2">IBT 16125</strain>
    </source>
</reference>
<keyword evidence="3" id="KW-1185">Reference proteome</keyword>
<organism evidence="2 3">
    <name type="scientific">Penicillium daleae</name>
    <dbReference type="NCBI Taxonomy" id="63821"/>
    <lineage>
        <taxon>Eukaryota</taxon>
        <taxon>Fungi</taxon>
        <taxon>Dikarya</taxon>
        <taxon>Ascomycota</taxon>
        <taxon>Pezizomycotina</taxon>
        <taxon>Eurotiomycetes</taxon>
        <taxon>Eurotiomycetidae</taxon>
        <taxon>Eurotiales</taxon>
        <taxon>Aspergillaceae</taxon>
        <taxon>Penicillium</taxon>
    </lineage>
</organism>